<sequence length="1160" mass="123029">MAIRAGIEGAGGFRRKVRGGGGVVLCFQVLGPLVAAIDGEPVDLGRPRQRSVAGRLLAARGQVVPADRLIDDLYADEAPPRALAAVQAYVSNLRRALEPGRPPRSPATVLVTVPPGYALRLAPGAVDAWRFEEAVRRGALLRDAAGVHTALEEALRLWRGTPYQEFAGLQWADAEILRLEELRLTAVERRADAASRLGLGAEAVADLERVVGEHPLREEAWGLLATALYRCGRQGEALGALRRARAHLADELGIDPGSALRRLEQDILTQAPHLTAAEPAPHLTAAGPAARLTTAGPAGPASRPPAEPVPAPEAAGARTTEAAGGRVAQAAPGRTAEPAGSGGTELVGRDAELERLTAAAGRAAAGAAAVALVTGEPGAGKTALVEEVRARLAAEGWAVGWGRCPEHEGAPAGWPWAELLRPLAAAHPPSDPAPLAPLLTDDPPGGGDVAAARFRLHRAVAAYVAEVAAARPLLIVLDDLHRADAETLAVAGHLLPELPGRRVLLVGSYRHTEPNERLEELLAAVARLEPVRVELRGLAPPHVGELVRAVCGRHPGDGAVAAIAERTGGNPFFVRELARLRDAEGGAAVPAGVRDVLRRRVARLPGQAQTILRQAAVLGRDVDVDVLVDVAGADEETVLESAESGLVTGLLTEPGAGRLRFAHALVRDTLYHDLSRLRRARLHARAAAAIERHHPGDVAALAHHFAASGAEPAKAARYARLAAEQAERRFAHEEAVELWRRALDLFEGDPRERLELMLRMVAALANGGQLVRARSYRQEAVRAAAPLGDPELFARAVVSFEVPHFWVTREYGELDADLVGAVEEALDALPPGDGTARCRLLSVLAFELEGEETERGYLASQEAVAMARRLGDPALLALALNARYHQSYRYGGLAERGEIGRELLELAEGPDSQVSVRNLGHLLLMQTAIGQGDLAAADVHAEAARELSVRYDMRLALTAIGFYDGMRAGLGGDFAAAEERLREAAALAGRLGMWQHEVGLHALAVFGLRLTAGTLGEYAPVMEALYHGTPWREQLADLYALALVHAGREDRAREVAAEGPAPIRRDYFRHFLLAVRGLLGVVLDDRRRAGEAYDALLPFADEVVGGTGYLAVWPTAQVLGDLAAYLGRPSAAHYSKALEVAGRAGVGRWAEAARAGLARA</sequence>
<dbReference type="InterPro" id="IPR005158">
    <property type="entry name" value="BTAD"/>
</dbReference>
<dbReference type="Pfam" id="PF13191">
    <property type="entry name" value="AAA_16"/>
    <property type="match status" value="1"/>
</dbReference>
<dbReference type="Gene3D" id="1.25.40.10">
    <property type="entry name" value="Tetratricopeptide repeat domain"/>
    <property type="match status" value="1"/>
</dbReference>
<dbReference type="SMART" id="SM01043">
    <property type="entry name" value="BTAD"/>
    <property type="match status" value="1"/>
</dbReference>
<dbReference type="Gene3D" id="1.10.10.10">
    <property type="entry name" value="Winged helix-like DNA-binding domain superfamily/Winged helix DNA-binding domain"/>
    <property type="match status" value="1"/>
</dbReference>
<evidence type="ECO:0000256" key="2">
    <source>
        <dbReference type="ARBA" id="ARBA00023015"/>
    </source>
</evidence>
<dbReference type="SUPFAM" id="SSF52540">
    <property type="entry name" value="P-loop containing nucleoside triphosphate hydrolases"/>
    <property type="match status" value="1"/>
</dbReference>
<evidence type="ECO:0000256" key="4">
    <source>
        <dbReference type="ARBA" id="ARBA00023163"/>
    </source>
</evidence>
<feature type="domain" description="OmpR/PhoB-type" evidence="7">
    <location>
        <begin position="14"/>
        <end position="121"/>
    </location>
</feature>
<dbReference type="GO" id="GO:0000160">
    <property type="term" value="P:phosphorelay signal transduction system"/>
    <property type="evidence" value="ECO:0007669"/>
    <property type="project" value="InterPro"/>
</dbReference>
<dbReference type="Proteomes" id="UP000265768">
    <property type="component" value="Unassembled WGS sequence"/>
</dbReference>
<dbReference type="SMART" id="SM00862">
    <property type="entry name" value="Trans_reg_C"/>
    <property type="match status" value="1"/>
</dbReference>
<evidence type="ECO:0000256" key="1">
    <source>
        <dbReference type="ARBA" id="ARBA00005820"/>
    </source>
</evidence>
<evidence type="ECO:0000256" key="5">
    <source>
        <dbReference type="PROSITE-ProRule" id="PRU01091"/>
    </source>
</evidence>
<dbReference type="CDD" id="cd15831">
    <property type="entry name" value="BTAD"/>
    <property type="match status" value="1"/>
</dbReference>
<dbReference type="SUPFAM" id="SSF46894">
    <property type="entry name" value="C-terminal effector domain of the bipartite response regulators"/>
    <property type="match status" value="1"/>
</dbReference>
<comment type="similarity">
    <text evidence="1">Belongs to the AfsR/DnrI/RedD regulatory family.</text>
</comment>
<dbReference type="PROSITE" id="PS51755">
    <property type="entry name" value="OMPR_PHOB"/>
    <property type="match status" value="1"/>
</dbReference>
<dbReference type="InterPro" id="IPR041664">
    <property type="entry name" value="AAA_16"/>
</dbReference>
<gene>
    <name evidence="8" type="ORF">D5H75_04000</name>
</gene>
<dbReference type="InterPro" id="IPR027417">
    <property type="entry name" value="P-loop_NTPase"/>
</dbReference>
<evidence type="ECO:0000256" key="6">
    <source>
        <dbReference type="SAM" id="MobiDB-lite"/>
    </source>
</evidence>
<feature type="region of interest" description="Disordered" evidence="6">
    <location>
        <begin position="291"/>
        <end position="345"/>
    </location>
</feature>
<dbReference type="Pfam" id="PF03704">
    <property type="entry name" value="BTAD"/>
    <property type="match status" value="1"/>
</dbReference>
<feature type="compositionally biased region" description="Low complexity" evidence="6">
    <location>
        <begin position="312"/>
        <end position="326"/>
    </location>
</feature>
<organism evidence="8 9">
    <name type="scientific">Bailinhaonella thermotolerans</name>
    <dbReference type="NCBI Taxonomy" id="1070861"/>
    <lineage>
        <taxon>Bacteria</taxon>
        <taxon>Bacillati</taxon>
        <taxon>Actinomycetota</taxon>
        <taxon>Actinomycetes</taxon>
        <taxon>Streptosporangiales</taxon>
        <taxon>Streptosporangiaceae</taxon>
        <taxon>Bailinhaonella</taxon>
    </lineage>
</organism>
<proteinExistence type="inferred from homology"/>
<dbReference type="Gene3D" id="3.40.50.300">
    <property type="entry name" value="P-loop containing nucleotide triphosphate hydrolases"/>
    <property type="match status" value="1"/>
</dbReference>
<protein>
    <submittedName>
        <fullName evidence="8">ATPase</fullName>
    </submittedName>
</protein>
<keyword evidence="2" id="KW-0805">Transcription regulation</keyword>
<keyword evidence="3 5" id="KW-0238">DNA-binding</keyword>
<dbReference type="AlphaFoldDB" id="A0A3A4B5N8"/>
<evidence type="ECO:0000256" key="3">
    <source>
        <dbReference type="ARBA" id="ARBA00023125"/>
    </source>
</evidence>
<dbReference type="OrthoDB" id="134712at2"/>
<dbReference type="InterPro" id="IPR051677">
    <property type="entry name" value="AfsR-DnrI-RedD_regulator"/>
</dbReference>
<dbReference type="SUPFAM" id="SSF48452">
    <property type="entry name" value="TPR-like"/>
    <property type="match status" value="1"/>
</dbReference>
<reference evidence="8 9" key="1">
    <citation type="submission" date="2018-09" db="EMBL/GenBank/DDBJ databases">
        <title>YIM 75507 draft genome.</title>
        <authorList>
            <person name="Tang S."/>
            <person name="Feng Y."/>
        </authorList>
    </citation>
    <scope>NUCLEOTIDE SEQUENCE [LARGE SCALE GENOMIC DNA]</scope>
    <source>
        <strain evidence="8 9">YIM 75507</strain>
    </source>
</reference>
<dbReference type="InterPro" id="IPR001867">
    <property type="entry name" value="OmpR/PhoB-type_DNA-bd"/>
</dbReference>
<evidence type="ECO:0000313" key="9">
    <source>
        <dbReference type="Proteomes" id="UP000265768"/>
    </source>
</evidence>
<dbReference type="PANTHER" id="PTHR35807:SF1">
    <property type="entry name" value="TRANSCRIPTIONAL REGULATOR REDD"/>
    <property type="match status" value="1"/>
</dbReference>
<dbReference type="GO" id="GO:0003677">
    <property type="term" value="F:DNA binding"/>
    <property type="evidence" value="ECO:0007669"/>
    <property type="project" value="UniProtKB-UniRule"/>
</dbReference>
<dbReference type="PANTHER" id="PTHR35807">
    <property type="entry name" value="TRANSCRIPTIONAL REGULATOR REDD-RELATED"/>
    <property type="match status" value="1"/>
</dbReference>
<keyword evidence="9" id="KW-1185">Reference proteome</keyword>
<dbReference type="InterPro" id="IPR016032">
    <property type="entry name" value="Sig_transdc_resp-reg_C-effctor"/>
</dbReference>
<dbReference type="InterPro" id="IPR036388">
    <property type="entry name" value="WH-like_DNA-bd_sf"/>
</dbReference>
<dbReference type="EMBL" id="QZEY01000001">
    <property type="protein sequence ID" value="RJL35940.1"/>
    <property type="molecule type" value="Genomic_DNA"/>
</dbReference>
<evidence type="ECO:0000313" key="8">
    <source>
        <dbReference type="EMBL" id="RJL35940.1"/>
    </source>
</evidence>
<keyword evidence="4" id="KW-0804">Transcription</keyword>
<comment type="caution">
    <text evidence="8">The sequence shown here is derived from an EMBL/GenBank/DDBJ whole genome shotgun (WGS) entry which is preliminary data.</text>
</comment>
<name>A0A3A4B5N8_9ACTN</name>
<feature type="DNA-binding region" description="OmpR/PhoB-type" evidence="5">
    <location>
        <begin position="14"/>
        <end position="121"/>
    </location>
</feature>
<evidence type="ECO:0000259" key="7">
    <source>
        <dbReference type="PROSITE" id="PS51755"/>
    </source>
</evidence>
<feature type="compositionally biased region" description="Pro residues" evidence="6">
    <location>
        <begin position="302"/>
        <end position="311"/>
    </location>
</feature>
<dbReference type="InterPro" id="IPR011990">
    <property type="entry name" value="TPR-like_helical_dom_sf"/>
</dbReference>
<accession>A0A3A4B5N8</accession>
<dbReference type="GO" id="GO:0006355">
    <property type="term" value="P:regulation of DNA-templated transcription"/>
    <property type="evidence" value="ECO:0007669"/>
    <property type="project" value="InterPro"/>
</dbReference>